<gene>
    <name evidence="1" type="ORF">FHS28_003344</name>
</gene>
<dbReference type="SUPFAM" id="SSF143990">
    <property type="entry name" value="YbiA-like"/>
    <property type="match status" value="1"/>
</dbReference>
<dbReference type="EMBL" id="JACHXO010000006">
    <property type="protein sequence ID" value="MBB3195934.1"/>
    <property type="molecule type" value="Genomic_DNA"/>
</dbReference>
<sequence>MTDILNLRSVEDLMRALEAGATPKYVLFWGHQPNADGSIGKGCFSQWFEASFLVDGQTY</sequence>
<proteinExistence type="predicted"/>
<evidence type="ECO:0000313" key="2">
    <source>
        <dbReference type="Proteomes" id="UP000574369"/>
    </source>
</evidence>
<organism evidence="1 2">
    <name type="scientific">Roseateles terrae</name>
    <dbReference type="NCBI Taxonomy" id="431060"/>
    <lineage>
        <taxon>Bacteria</taxon>
        <taxon>Pseudomonadati</taxon>
        <taxon>Pseudomonadota</taxon>
        <taxon>Betaproteobacteria</taxon>
        <taxon>Burkholderiales</taxon>
        <taxon>Sphaerotilaceae</taxon>
        <taxon>Roseateles</taxon>
    </lineage>
</organism>
<evidence type="ECO:0000313" key="1">
    <source>
        <dbReference type="EMBL" id="MBB3195934.1"/>
    </source>
</evidence>
<name>A0ABR6GUY8_9BURK</name>
<protein>
    <submittedName>
        <fullName evidence="1">NAD-dependent protein-ADP-ribosyltransferase YbiA (DUF1768 family)</fullName>
    </submittedName>
</protein>
<reference evidence="1 2" key="1">
    <citation type="submission" date="2020-08" db="EMBL/GenBank/DDBJ databases">
        <title>Genomic Encyclopedia of Type Strains, Phase III (KMG-III): the genomes of soil and plant-associated and newly described type strains.</title>
        <authorList>
            <person name="Whitman W."/>
        </authorList>
    </citation>
    <scope>NUCLEOTIDE SEQUENCE [LARGE SCALE GENOMIC DNA]</scope>
    <source>
        <strain evidence="1 2">CECT 7247</strain>
    </source>
</reference>
<accession>A0ABR6GUY8</accession>
<dbReference type="Proteomes" id="UP000574369">
    <property type="component" value="Unassembled WGS sequence"/>
</dbReference>
<comment type="caution">
    <text evidence="1">The sequence shown here is derived from an EMBL/GenBank/DDBJ whole genome shotgun (WGS) entry which is preliminary data.</text>
</comment>
<dbReference type="InterPro" id="IPR037238">
    <property type="entry name" value="YbiA-like_sf"/>
</dbReference>
<keyword evidence="2" id="KW-1185">Reference proteome</keyword>